<feature type="non-terminal residue" evidence="1">
    <location>
        <position position="81"/>
    </location>
</feature>
<protein>
    <submittedName>
        <fullName evidence="1">Uncharacterized protein</fullName>
    </submittedName>
</protein>
<comment type="caution">
    <text evidence="1">The sequence shown here is derived from an EMBL/GenBank/DDBJ whole genome shotgun (WGS) entry which is preliminary data.</text>
</comment>
<dbReference type="EMBL" id="BARV01015631">
    <property type="protein sequence ID" value="GAI32028.1"/>
    <property type="molecule type" value="Genomic_DNA"/>
</dbReference>
<sequence length="81" mass="8854">MGRRLLPIAALLVVFASGSRLGAEQWSRFRGLSGAGISNVATVPVKWTEKDYNWKVRLPGVGHSSPVLWGSRIFLTCADNK</sequence>
<reference evidence="1" key="1">
    <citation type="journal article" date="2014" name="Front. Microbiol.">
        <title>High frequency of phylogenetically diverse reductive dehalogenase-homologous genes in deep subseafloor sedimentary metagenomes.</title>
        <authorList>
            <person name="Kawai M."/>
            <person name="Futagami T."/>
            <person name="Toyoda A."/>
            <person name="Takaki Y."/>
            <person name="Nishi S."/>
            <person name="Hori S."/>
            <person name="Arai W."/>
            <person name="Tsubouchi T."/>
            <person name="Morono Y."/>
            <person name="Uchiyama I."/>
            <person name="Ito T."/>
            <person name="Fujiyama A."/>
            <person name="Inagaki F."/>
            <person name="Takami H."/>
        </authorList>
    </citation>
    <scope>NUCLEOTIDE SEQUENCE</scope>
    <source>
        <strain evidence="1">Expedition CK06-06</strain>
    </source>
</reference>
<organism evidence="1">
    <name type="scientific">marine sediment metagenome</name>
    <dbReference type="NCBI Taxonomy" id="412755"/>
    <lineage>
        <taxon>unclassified sequences</taxon>
        <taxon>metagenomes</taxon>
        <taxon>ecological metagenomes</taxon>
    </lineage>
</organism>
<gene>
    <name evidence="1" type="ORF">S06H3_26992</name>
</gene>
<accession>X1ML73</accession>
<name>X1ML73_9ZZZZ</name>
<dbReference type="AlphaFoldDB" id="X1ML73"/>
<evidence type="ECO:0000313" key="1">
    <source>
        <dbReference type="EMBL" id="GAI32028.1"/>
    </source>
</evidence>
<proteinExistence type="predicted"/>